<reference evidence="2 3" key="1">
    <citation type="submission" date="2011-05" db="EMBL/GenBank/DDBJ databases">
        <title>Complete sequence of chromosome 1 of Sphingobium chlorophenolicum L-1.</title>
        <authorList>
            <consortium name="US DOE Joint Genome Institute"/>
            <person name="Lucas S."/>
            <person name="Han J."/>
            <person name="Lapidus A."/>
            <person name="Cheng J.-F."/>
            <person name="Goodwin L."/>
            <person name="Pitluck S."/>
            <person name="Peters L."/>
            <person name="Daligault H."/>
            <person name="Han C."/>
            <person name="Tapia R."/>
            <person name="Land M."/>
            <person name="Hauser L."/>
            <person name="Kyrpides N."/>
            <person name="Ivanova N."/>
            <person name="Pagani I."/>
            <person name="Turner P."/>
            <person name="Copley S."/>
            <person name="Woyke T."/>
        </authorList>
    </citation>
    <scope>NUCLEOTIDE SEQUENCE [LARGE SCALE GENOMIC DNA]</scope>
    <source>
        <strain evidence="2 3">L-1</strain>
    </source>
</reference>
<protein>
    <submittedName>
        <fullName evidence="2">Beta-lactamase</fullName>
    </submittedName>
</protein>
<accession>F6EZP6</accession>
<name>F6EZP6_SPHCR</name>
<dbReference type="InterPro" id="IPR052907">
    <property type="entry name" value="Beta-lactamase/esterase"/>
</dbReference>
<evidence type="ECO:0000313" key="2">
    <source>
        <dbReference type="EMBL" id="AEG50230.1"/>
    </source>
</evidence>
<dbReference type="InterPro" id="IPR012338">
    <property type="entry name" value="Beta-lactam/transpept-like"/>
</dbReference>
<dbReference type="STRING" id="690566.Sphch_2583"/>
<dbReference type="KEGG" id="sch:Sphch_2583"/>
<dbReference type="AlphaFoldDB" id="F6EZP6"/>
<organism evidence="2 3">
    <name type="scientific">Sphingobium chlorophenolicum L-1</name>
    <dbReference type="NCBI Taxonomy" id="690566"/>
    <lineage>
        <taxon>Bacteria</taxon>
        <taxon>Pseudomonadati</taxon>
        <taxon>Pseudomonadota</taxon>
        <taxon>Alphaproteobacteria</taxon>
        <taxon>Sphingomonadales</taxon>
        <taxon>Sphingomonadaceae</taxon>
        <taxon>Sphingobium</taxon>
    </lineage>
</organism>
<gene>
    <name evidence="2" type="ORF">Sphch_2583</name>
</gene>
<dbReference type="SUPFAM" id="SSF56601">
    <property type="entry name" value="beta-lactamase/transpeptidase-like"/>
    <property type="match status" value="1"/>
</dbReference>
<dbReference type="PANTHER" id="PTHR43319:SF3">
    <property type="entry name" value="BETA-LACTAMASE-RELATED DOMAIN-CONTAINING PROTEIN"/>
    <property type="match status" value="1"/>
</dbReference>
<dbReference type="InterPro" id="IPR001466">
    <property type="entry name" value="Beta-lactam-related"/>
</dbReference>
<dbReference type="HOGENOM" id="CLU_035614_3_0_5"/>
<evidence type="ECO:0000259" key="1">
    <source>
        <dbReference type="Pfam" id="PF00144"/>
    </source>
</evidence>
<dbReference type="PANTHER" id="PTHR43319">
    <property type="entry name" value="BETA-LACTAMASE-RELATED"/>
    <property type="match status" value="1"/>
</dbReference>
<dbReference type="Gene3D" id="3.40.710.10">
    <property type="entry name" value="DD-peptidase/beta-lactamase superfamily"/>
    <property type="match status" value="1"/>
</dbReference>
<dbReference type="Proteomes" id="UP000007150">
    <property type="component" value="Chromosome 1"/>
</dbReference>
<sequence>MMTKAAIEGTVAPGFETCHDAFEANLARGEIGAGCAITVGGRLVVDIWGGFADRDRERPWRRDTIVPVFSVSKGVAAVCVLALVARGLIDLNTPVAHYWPEFAQHGKGNVTVAQALGHRAGVPFIDGKIDFAELGDAAQMADRLAAQEPIFEPGKHHIYHPVTIGWITSELVRRVTGRTLGRWFAEQVAAPLDLAMFFGTPVRECERAARLIHRDLEVAIGLEASLTPDSLPWKALTLNGVLSFASGWGERSLDDPAVQALELAGASLLADARSLATFYAACLNEVDGIRLLSDGVIADAIRPVSWGPQFGLEEDGPSWGAGVMTPWSVQPMLGGSSFGHDGMGGSLAFAYPERNVSFAYVRNGHVAGGVQDPQVYAVVDALSAILEKVN</sequence>
<dbReference type="Pfam" id="PF00144">
    <property type="entry name" value="Beta-lactamase"/>
    <property type="match status" value="1"/>
</dbReference>
<evidence type="ECO:0000313" key="3">
    <source>
        <dbReference type="Proteomes" id="UP000007150"/>
    </source>
</evidence>
<dbReference type="RefSeq" id="WP_013848466.1">
    <property type="nucleotide sequence ID" value="NC_015593.1"/>
</dbReference>
<dbReference type="EMBL" id="CP002798">
    <property type="protein sequence ID" value="AEG50230.1"/>
    <property type="molecule type" value="Genomic_DNA"/>
</dbReference>
<keyword evidence="3" id="KW-1185">Reference proteome</keyword>
<feature type="domain" description="Beta-lactamase-related" evidence="1">
    <location>
        <begin position="23"/>
        <end position="366"/>
    </location>
</feature>
<proteinExistence type="predicted"/>